<reference evidence="2 3" key="2">
    <citation type="journal article" date="2022" name="Mar. Drugs">
        <title>Bioassay-Guided Fractionation Leads to the Detection of Cholic Acid Generated by the Rare Thalassomonas sp.</title>
        <authorList>
            <person name="Pheiffer F."/>
            <person name="Schneider Y.K."/>
            <person name="Hansen E.H."/>
            <person name="Andersen J.H."/>
            <person name="Isaksson J."/>
            <person name="Busche T."/>
            <person name="R C."/>
            <person name="Kalinowski J."/>
            <person name="Zyl L.V."/>
            <person name="Trindade M."/>
        </authorList>
    </citation>
    <scope>NUCLEOTIDE SEQUENCE [LARGE SCALE GENOMIC DNA]</scope>
    <source>
        <strain evidence="2 3">XOM25</strain>
    </source>
</reference>
<dbReference type="EMBL" id="CP059733">
    <property type="protein sequence ID" value="WDE03769.1"/>
    <property type="molecule type" value="Genomic_DNA"/>
</dbReference>
<evidence type="ECO:0000313" key="3">
    <source>
        <dbReference type="Proteomes" id="UP000032352"/>
    </source>
</evidence>
<gene>
    <name evidence="2" type="ORF">SG34_020650</name>
</gene>
<dbReference type="Proteomes" id="UP000032352">
    <property type="component" value="Chromosome"/>
</dbReference>
<dbReference type="RefSeq" id="WP_044841534.1">
    <property type="nucleotide sequence ID" value="NZ_CP059733.1"/>
</dbReference>
<reference evidence="2 3" key="1">
    <citation type="journal article" date="2015" name="Genome Announc.">
        <title>Draft Genome Sequences of Marine Isolates of Thalassomonas viridans and Thalassomonas actiniarum.</title>
        <authorList>
            <person name="Olonade I."/>
            <person name="van Zyl L.J."/>
            <person name="Trindade M."/>
        </authorList>
    </citation>
    <scope>NUCLEOTIDE SEQUENCE [LARGE SCALE GENOMIC DNA]</scope>
    <source>
        <strain evidence="2 3">XOM25</strain>
    </source>
</reference>
<evidence type="ECO:0008006" key="4">
    <source>
        <dbReference type="Google" id="ProtNLM"/>
    </source>
</evidence>
<feature type="chain" id="PRO_5042218281" description="Periplasmic or outer membrane protein" evidence="1">
    <location>
        <begin position="23"/>
        <end position="234"/>
    </location>
</feature>
<dbReference type="AlphaFoldDB" id="A0AAE9Z0H1"/>
<evidence type="ECO:0000313" key="2">
    <source>
        <dbReference type="EMBL" id="WDE03769.1"/>
    </source>
</evidence>
<dbReference type="Pfam" id="PF09694">
    <property type="entry name" value="Gcw_chp"/>
    <property type="match status" value="1"/>
</dbReference>
<keyword evidence="1" id="KW-0732">Signal</keyword>
<dbReference type="InterPro" id="IPR010239">
    <property type="entry name" value="CHP02001"/>
</dbReference>
<accession>A0AAE9Z0H1</accession>
<protein>
    <recommendedName>
        <fullName evidence="4">Periplasmic or outer membrane protein</fullName>
    </recommendedName>
</protein>
<dbReference type="NCBIfam" id="TIGR02001">
    <property type="entry name" value="gcw_chp"/>
    <property type="match status" value="1"/>
</dbReference>
<sequence length="234" mass="26374">MKKSLLALTTASLLALSGAANADWSATVNLASDYTFNGVSQTSNDPALQASLDYSRDNGFYAGSWASNVDFGGGDDTDTEWDFYIGKYYQLDEKFSLDAGIAYYTYHGASYSDDYNYPEAYAKFGYQSDAGQTEMNFWYSWDYFGVDVDHYIAMIAHTVTVTEGHNVRISFDRSLSDDENKWAWDGKNGYNHYRLEYMTSYKGFDFSLALEDTNMDIDTADSRVVFSVSRTFGL</sequence>
<dbReference type="KEGG" id="tvd:SG34_020650"/>
<feature type="signal peptide" evidence="1">
    <location>
        <begin position="1"/>
        <end position="22"/>
    </location>
</feature>
<proteinExistence type="predicted"/>
<organism evidence="2 3">
    <name type="scientific">Thalassomonas viridans</name>
    <dbReference type="NCBI Taxonomy" id="137584"/>
    <lineage>
        <taxon>Bacteria</taxon>
        <taxon>Pseudomonadati</taxon>
        <taxon>Pseudomonadota</taxon>
        <taxon>Gammaproteobacteria</taxon>
        <taxon>Alteromonadales</taxon>
        <taxon>Colwelliaceae</taxon>
        <taxon>Thalassomonas</taxon>
    </lineage>
</organism>
<name>A0AAE9Z0H1_9GAMM</name>
<keyword evidence="3" id="KW-1185">Reference proteome</keyword>
<evidence type="ECO:0000256" key="1">
    <source>
        <dbReference type="SAM" id="SignalP"/>
    </source>
</evidence>